<dbReference type="GO" id="GO:0098505">
    <property type="term" value="F:G-rich strand telomeric DNA binding"/>
    <property type="evidence" value="ECO:0007669"/>
    <property type="project" value="TreeGrafter"/>
</dbReference>
<evidence type="ECO:0000313" key="5">
    <source>
        <dbReference type="Proteomes" id="UP000261660"/>
    </source>
</evidence>
<dbReference type="AlphaFoldDB" id="A0A3Q3LD61"/>
<dbReference type="PROSITE" id="PS51294">
    <property type="entry name" value="HTH_MYB"/>
    <property type="match status" value="1"/>
</dbReference>
<dbReference type="GO" id="GO:0070198">
    <property type="term" value="P:protein localization to chromosome, telomeric region"/>
    <property type="evidence" value="ECO:0007669"/>
    <property type="project" value="TreeGrafter"/>
</dbReference>
<dbReference type="GO" id="GO:0031627">
    <property type="term" value="P:telomeric loop formation"/>
    <property type="evidence" value="ECO:0007669"/>
    <property type="project" value="TreeGrafter"/>
</dbReference>
<dbReference type="Proteomes" id="UP000261660">
    <property type="component" value="Unplaced"/>
</dbReference>
<reference evidence="4" key="1">
    <citation type="submission" date="2025-08" db="UniProtKB">
        <authorList>
            <consortium name="Ensembl"/>
        </authorList>
    </citation>
    <scope>IDENTIFICATION</scope>
</reference>
<sequence length="181" mass="20958">MRDHSLSWRQKWRERNRKKKRTCHSLHCSLAPENSTNQDSEQELIFQRDSGSPMEASPADQTPQTDAVLQEQAGSLSKTPEVKRTRRPPYNLARLVVEPDSQGSTQSTQSTQSTPALQDQLADLRTEERPRSAAKTDKLREGVKKFGEGNWSKIKDYYSFNDRTNVQLKDRWRTMRKLKLV</sequence>
<dbReference type="SMART" id="SM00717">
    <property type="entry name" value="SANT"/>
    <property type="match status" value="1"/>
</dbReference>
<dbReference type="STRING" id="56723.ENSLBEP00000006855"/>
<dbReference type="Ensembl" id="ENSLBET00000007197.1">
    <property type="protein sequence ID" value="ENSLBEP00000006855.1"/>
    <property type="gene ID" value="ENSLBEG00000005299.1"/>
</dbReference>
<dbReference type="PROSITE" id="PS50090">
    <property type="entry name" value="MYB_LIKE"/>
    <property type="match status" value="1"/>
</dbReference>
<proteinExistence type="predicted"/>
<dbReference type="GO" id="GO:1905839">
    <property type="term" value="P:negative regulation of telomeric D-loop disassembly"/>
    <property type="evidence" value="ECO:0007669"/>
    <property type="project" value="TreeGrafter"/>
</dbReference>
<accession>A0A3Q3LD61</accession>
<dbReference type="GO" id="GO:0003691">
    <property type="term" value="F:double-stranded telomeric DNA binding"/>
    <property type="evidence" value="ECO:0007669"/>
    <property type="project" value="TreeGrafter"/>
</dbReference>
<dbReference type="GO" id="GO:0032208">
    <property type="term" value="P:negative regulation of telomere maintenance via recombination"/>
    <property type="evidence" value="ECO:0007669"/>
    <property type="project" value="TreeGrafter"/>
</dbReference>
<dbReference type="InterPro" id="IPR001005">
    <property type="entry name" value="SANT/Myb"/>
</dbReference>
<dbReference type="InterPro" id="IPR009057">
    <property type="entry name" value="Homeodomain-like_sf"/>
</dbReference>
<feature type="compositionally biased region" description="Basic residues" evidence="1">
    <location>
        <begin position="10"/>
        <end position="24"/>
    </location>
</feature>
<dbReference type="Gene3D" id="1.10.10.60">
    <property type="entry name" value="Homeodomain-like"/>
    <property type="match status" value="1"/>
</dbReference>
<dbReference type="SUPFAM" id="SSF46689">
    <property type="entry name" value="Homeodomain-like"/>
    <property type="match status" value="1"/>
</dbReference>
<evidence type="ECO:0000256" key="1">
    <source>
        <dbReference type="SAM" id="MobiDB-lite"/>
    </source>
</evidence>
<dbReference type="GeneTree" id="ENSGT00940000179685"/>
<dbReference type="Pfam" id="PF00249">
    <property type="entry name" value="Myb_DNA-binding"/>
    <property type="match status" value="1"/>
</dbReference>
<evidence type="ECO:0000313" key="4">
    <source>
        <dbReference type="Ensembl" id="ENSLBEP00000006855.1"/>
    </source>
</evidence>
<reference evidence="4" key="2">
    <citation type="submission" date="2025-09" db="UniProtKB">
        <authorList>
            <consortium name="Ensembl"/>
        </authorList>
    </citation>
    <scope>IDENTIFICATION</scope>
</reference>
<feature type="region of interest" description="Disordered" evidence="1">
    <location>
        <begin position="1"/>
        <end position="145"/>
    </location>
</feature>
<dbReference type="PANTHER" id="PTHR46833:SF1">
    <property type="entry name" value="TELOMERIC REPEAT-BINDING FACTOR 2"/>
    <property type="match status" value="1"/>
</dbReference>
<feature type="compositionally biased region" description="Low complexity" evidence="1">
    <location>
        <begin position="101"/>
        <end position="114"/>
    </location>
</feature>
<dbReference type="PANTHER" id="PTHR46833">
    <property type="entry name" value="TELOMERIC REPEAT-BINDING FACTOR 2 TERF2"/>
    <property type="match status" value="1"/>
</dbReference>
<keyword evidence="5" id="KW-1185">Reference proteome</keyword>
<dbReference type="GO" id="GO:0070187">
    <property type="term" value="C:shelterin complex"/>
    <property type="evidence" value="ECO:0007669"/>
    <property type="project" value="TreeGrafter"/>
</dbReference>
<dbReference type="GO" id="GO:0003720">
    <property type="term" value="F:telomerase activity"/>
    <property type="evidence" value="ECO:0007669"/>
    <property type="project" value="TreeGrafter"/>
</dbReference>
<evidence type="ECO:0000259" key="2">
    <source>
        <dbReference type="PROSITE" id="PS50090"/>
    </source>
</evidence>
<dbReference type="GO" id="GO:0061820">
    <property type="term" value="P:telomeric D-loop disassembly"/>
    <property type="evidence" value="ECO:0007669"/>
    <property type="project" value="TreeGrafter"/>
</dbReference>
<feature type="compositionally biased region" description="Basic and acidic residues" evidence="1">
    <location>
        <begin position="122"/>
        <end position="145"/>
    </location>
</feature>
<organism evidence="4 5">
    <name type="scientific">Labrus bergylta</name>
    <name type="common">ballan wrasse</name>
    <dbReference type="NCBI Taxonomy" id="56723"/>
    <lineage>
        <taxon>Eukaryota</taxon>
        <taxon>Metazoa</taxon>
        <taxon>Chordata</taxon>
        <taxon>Craniata</taxon>
        <taxon>Vertebrata</taxon>
        <taxon>Euteleostomi</taxon>
        <taxon>Actinopterygii</taxon>
        <taxon>Neopterygii</taxon>
        <taxon>Teleostei</taxon>
        <taxon>Neoteleostei</taxon>
        <taxon>Acanthomorphata</taxon>
        <taxon>Eupercaria</taxon>
        <taxon>Labriformes</taxon>
        <taxon>Labridae</taxon>
        <taxon>Labrus</taxon>
    </lineage>
</organism>
<feature type="compositionally biased region" description="Polar residues" evidence="1">
    <location>
        <begin position="59"/>
        <end position="78"/>
    </location>
</feature>
<dbReference type="GO" id="GO:0031848">
    <property type="term" value="P:protection from non-homologous end joining at telomere"/>
    <property type="evidence" value="ECO:0007669"/>
    <property type="project" value="InterPro"/>
</dbReference>
<dbReference type="InterPro" id="IPR017930">
    <property type="entry name" value="Myb_dom"/>
</dbReference>
<evidence type="ECO:0000259" key="3">
    <source>
        <dbReference type="PROSITE" id="PS51294"/>
    </source>
</evidence>
<name>A0A3Q3LD61_9LABR</name>
<dbReference type="GO" id="GO:0032210">
    <property type="term" value="P:regulation of telomere maintenance via telomerase"/>
    <property type="evidence" value="ECO:0007669"/>
    <property type="project" value="TreeGrafter"/>
</dbReference>
<dbReference type="CDD" id="cd11660">
    <property type="entry name" value="SANT_TRF"/>
    <property type="match status" value="1"/>
</dbReference>
<dbReference type="InParanoid" id="A0A3Q3LD61"/>
<protein>
    <submittedName>
        <fullName evidence="4">Uncharacterized protein</fullName>
    </submittedName>
</protein>
<dbReference type="InterPro" id="IPR030657">
    <property type="entry name" value="TERF2"/>
</dbReference>
<feature type="domain" description="HTH myb-type" evidence="3">
    <location>
        <begin position="137"/>
        <end position="180"/>
    </location>
</feature>
<feature type="domain" description="Myb-like" evidence="2">
    <location>
        <begin position="132"/>
        <end position="176"/>
    </location>
</feature>